<dbReference type="CDD" id="cd19510">
    <property type="entry name" value="RecA-like_BCS1"/>
    <property type="match status" value="1"/>
</dbReference>
<comment type="catalytic activity">
    <reaction evidence="6">
        <text>ATP + H2O = ADP + phosphate + H(+)</text>
        <dbReference type="Rhea" id="RHEA:13065"/>
        <dbReference type="ChEBI" id="CHEBI:15377"/>
        <dbReference type="ChEBI" id="CHEBI:15378"/>
        <dbReference type="ChEBI" id="CHEBI:30616"/>
        <dbReference type="ChEBI" id="CHEBI:43474"/>
        <dbReference type="ChEBI" id="CHEBI:456216"/>
    </reaction>
</comment>
<evidence type="ECO:0000256" key="7">
    <source>
        <dbReference type="RuleBase" id="RU003651"/>
    </source>
</evidence>
<evidence type="ECO:0000259" key="8">
    <source>
        <dbReference type="SMART" id="SM00382"/>
    </source>
</evidence>
<evidence type="ECO:0000313" key="10">
    <source>
        <dbReference type="Proteomes" id="UP000197138"/>
    </source>
</evidence>
<dbReference type="PANTHER" id="PTHR23070">
    <property type="entry name" value="BCS1 AAA-TYPE ATPASE"/>
    <property type="match status" value="1"/>
</dbReference>
<gene>
    <name evidence="12" type="primary">LOC116194838</name>
    <name evidence="9" type="ORF">CDL15_Pgr019528</name>
</gene>
<evidence type="ECO:0000256" key="5">
    <source>
        <dbReference type="ARBA" id="ARBA00022842"/>
    </source>
</evidence>
<comment type="similarity">
    <text evidence="2">Belongs to the AAA ATPase family. BCS1 subfamily.</text>
</comment>
<keyword evidence="4 7" id="KW-0067">ATP-binding</keyword>
<evidence type="ECO:0000256" key="6">
    <source>
        <dbReference type="ARBA" id="ARBA00049360"/>
    </source>
</evidence>
<dbReference type="Pfam" id="PF25568">
    <property type="entry name" value="AAA_lid_At3g28540"/>
    <property type="match status" value="1"/>
</dbReference>
<keyword evidence="7" id="KW-0547">Nucleotide-binding</keyword>
<evidence type="ECO:0000313" key="11">
    <source>
        <dbReference type="Proteomes" id="UP000515151"/>
    </source>
</evidence>
<organism evidence="9 10">
    <name type="scientific">Punica granatum</name>
    <name type="common">Pomegranate</name>
    <dbReference type="NCBI Taxonomy" id="22663"/>
    <lineage>
        <taxon>Eukaryota</taxon>
        <taxon>Viridiplantae</taxon>
        <taxon>Streptophyta</taxon>
        <taxon>Embryophyta</taxon>
        <taxon>Tracheophyta</taxon>
        <taxon>Spermatophyta</taxon>
        <taxon>Magnoliopsida</taxon>
        <taxon>eudicotyledons</taxon>
        <taxon>Gunneridae</taxon>
        <taxon>Pentapetalae</taxon>
        <taxon>rosids</taxon>
        <taxon>malvids</taxon>
        <taxon>Myrtales</taxon>
        <taxon>Lythraceae</taxon>
        <taxon>Punica</taxon>
    </lineage>
</organism>
<keyword evidence="11" id="KW-1185">Reference proteome</keyword>
<dbReference type="InterPro" id="IPR025753">
    <property type="entry name" value="AAA_N_dom"/>
</dbReference>
<dbReference type="InterPro" id="IPR003593">
    <property type="entry name" value="AAA+_ATPase"/>
</dbReference>
<reference evidence="12" key="4">
    <citation type="submission" date="2025-04" db="UniProtKB">
        <authorList>
            <consortium name="RefSeq"/>
        </authorList>
    </citation>
    <scope>IDENTIFICATION</scope>
    <source>
        <tissue evidence="12">Leaf</tissue>
    </source>
</reference>
<protein>
    <submittedName>
        <fullName evidence="12">Protein HYPER-SENSITIVITY-RELATED 4-like</fullName>
    </submittedName>
</protein>
<dbReference type="EMBL" id="MTKT01002229">
    <property type="protein sequence ID" value="OWM80248.1"/>
    <property type="molecule type" value="Genomic_DNA"/>
</dbReference>
<dbReference type="Proteomes" id="UP000515151">
    <property type="component" value="Chromosome 2"/>
</dbReference>
<keyword evidence="3" id="KW-0378">Hydrolase</keyword>
<dbReference type="Gene3D" id="6.10.280.40">
    <property type="match status" value="1"/>
</dbReference>
<dbReference type="InterPro" id="IPR003959">
    <property type="entry name" value="ATPase_AAA_core"/>
</dbReference>
<dbReference type="InterPro" id="IPR003960">
    <property type="entry name" value="ATPase_AAA_CS"/>
</dbReference>
<evidence type="ECO:0000313" key="9">
    <source>
        <dbReference type="EMBL" id="OWM80248.1"/>
    </source>
</evidence>
<comment type="cofactor">
    <cofactor evidence="1">
        <name>Mg(2+)</name>
        <dbReference type="ChEBI" id="CHEBI:18420"/>
    </cofactor>
</comment>
<proteinExistence type="inferred from homology"/>
<dbReference type="SUPFAM" id="SSF52540">
    <property type="entry name" value="P-loop containing nucleoside triphosphate hydrolases"/>
    <property type="match status" value="1"/>
</dbReference>
<dbReference type="SMART" id="SM00382">
    <property type="entry name" value="AAA"/>
    <property type="match status" value="1"/>
</dbReference>
<dbReference type="GO" id="GO:0016887">
    <property type="term" value="F:ATP hydrolysis activity"/>
    <property type="evidence" value="ECO:0007669"/>
    <property type="project" value="InterPro"/>
</dbReference>
<feature type="domain" description="AAA+ ATPase" evidence="8">
    <location>
        <begin position="248"/>
        <end position="393"/>
    </location>
</feature>
<reference evidence="11" key="3">
    <citation type="journal article" date="2020" name="Plant Biotechnol. J.">
        <title>The pomegranate (Punica granatum L.) draft genome dissects genetic divergence between soft- and hard-seeded cultivars.</title>
        <authorList>
            <person name="Luo X."/>
            <person name="Li H."/>
            <person name="Wu Z."/>
            <person name="Yao W."/>
            <person name="Zhao P."/>
            <person name="Cao D."/>
            <person name="Yu H."/>
            <person name="Li K."/>
            <person name="Poudel K."/>
            <person name="Zhao D."/>
            <person name="Zhang F."/>
            <person name="Xia X."/>
            <person name="Chen L."/>
            <person name="Wang Q."/>
            <person name="Jing D."/>
            <person name="Cao S."/>
        </authorList>
    </citation>
    <scope>NUCLEOTIDE SEQUENCE [LARGE SCALE GENOMIC DNA]</scope>
</reference>
<dbReference type="GO" id="GO:0006950">
    <property type="term" value="P:response to stress"/>
    <property type="evidence" value="ECO:0007669"/>
    <property type="project" value="UniProtKB-ARBA"/>
</dbReference>
<dbReference type="InterPro" id="IPR050747">
    <property type="entry name" value="Mitochondrial_chaperone_BCS1"/>
</dbReference>
<evidence type="ECO:0000256" key="4">
    <source>
        <dbReference type="ARBA" id="ARBA00022840"/>
    </source>
</evidence>
<evidence type="ECO:0000256" key="2">
    <source>
        <dbReference type="ARBA" id="ARBA00007448"/>
    </source>
</evidence>
<dbReference type="RefSeq" id="XP_031379596.1">
    <property type="nucleotide sequence ID" value="XM_031523736.1"/>
</dbReference>
<dbReference type="Gene3D" id="3.40.50.300">
    <property type="entry name" value="P-loop containing nucleotide triphosphate hydrolases"/>
    <property type="match status" value="1"/>
</dbReference>
<dbReference type="InterPro" id="IPR058017">
    <property type="entry name" value="At3g28540-like_C"/>
</dbReference>
<accession>A0A218X633</accession>
<evidence type="ECO:0000313" key="12">
    <source>
        <dbReference type="RefSeq" id="XP_031379596.1"/>
    </source>
</evidence>
<dbReference type="Pfam" id="PF14363">
    <property type="entry name" value="AAA_assoc"/>
    <property type="match status" value="1"/>
</dbReference>
<dbReference type="AlphaFoldDB" id="A0A218X633"/>
<evidence type="ECO:0000256" key="3">
    <source>
        <dbReference type="ARBA" id="ARBA00022801"/>
    </source>
</evidence>
<dbReference type="GO" id="GO:0005524">
    <property type="term" value="F:ATP binding"/>
    <property type="evidence" value="ECO:0007669"/>
    <property type="project" value="UniProtKB-KW"/>
</dbReference>
<dbReference type="OrthoDB" id="10251412at2759"/>
<name>A0A218X633_PUNGR</name>
<dbReference type="InterPro" id="IPR027417">
    <property type="entry name" value="P-loop_NTPase"/>
</dbReference>
<dbReference type="Pfam" id="PF00004">
    <property type="entry name" value="AAA"/>
    <property type="match status" value="1"/>
</dbReference>
<dbReference type="GeneID" id="116194838"/>
<reference evidence="10" key="1">
    <citation type="journal article" date="2017" name="Plant J.">
        <title>The pomegranate (Punica granatum L.) genome and the genomics of punicalagin biosynthesis.</title>
        <authorList>
            <person name="Qin G."/>
            <person name="Xu C."/>
            <person name="Ming R."/>
            <person name="Tang H."/>
            <person name="Guyot R."/>
            <person name="Kramer E.M."/>
            <person name="Hu Y."/>
            <person name="Yi X."/>
            <person name="Qi Y."/>
            <person name="Xu X."/>
            <person name="Gao Z."/>
            <person name="Pan H."/>
            <person name="Jian J."/>
            <person name="Tian Y."/>
            <person name="Yue Z."/>
            <person name="Xu Y."/>
        </authorList>
    </citation>
    <scope>NUCLEOTIDE SEQUENCE [LARGE SCALE GENOMIC DNA]</scope>
    <source>
        <strain evidence="10">cv. Dabenzi</strain>
    </source>
</reference>
<evidence type="ECO:0000256" key="1">
    <source>
        <dbReference type="ARBA" id="ARBA00001946"/>
    </source>
</evidence>
<keyword evidence="5" id="KW-0460">Magnesium</keyword>
<sequence>MFSDVNMPSAKTVVSTAASVAASAMVIRSVARDLLPHEMQHYLLWSIRGFFRSFSPEVTIIIEEFDGLAGNQIYKAAELYLGNKISPNTEIYRVSLPVKESKMCITMGRNQEIVDIFQGLQFKWRQVTREVVESKELGQPTKLAEVRHFQLKFHKKHKGFVLNTYFPFILKEGYNVQESRKALKLHTLQHDPYRGYLSGSSCWSSINLRHPATFDTMAMDYDLKKAVMDDLNRFVSRKDYYAKVGKAWKRGYLLYGPPGTGKSSLVAAMANYLNFSIYDLGLSSIHHDAELRKVLLSTENYSILVVEDIDCSLDLNEGKDAETQPQSLNLPGRHAPKTNKVTLSGLLNFIDGLWSSCGDARIIVFTTNHKDKLDPALLRPGRMDMHIHMSYCTPCGFRKLASNYLGVTEHPLFSKIEELMASVSMTPAEVGEQLLKGDEPDTTLRGLVEFLQAKKRESLAEPAET</sequence>
<dbReference type="Proteomes" id="UP000197138">
    <property type="component" value="Unassembled WGS sequence"/>
</dbReference>
<dbReference type="PROSITE" id="PS00674">
    <property type="entry name" value="AAA"/>
    <property type="match status" value="1"/>
</dbReference>
<reference evidence="9" key="2">
    <citation type="submission" date="2017-06" db="EMBL/GenBank/DDBJ databases">
        <title>The pomegranate genome and the genomics of punicalagin biosynthesis.</title>
        <authorList>
            <person name="Xu C."/>
        </authorList>
    </citation>
    <scope>NUCLEOTIDE SEQUENCE [LARGE SCALE GENOMIC DNA]</scope>
    <source>
        <tissue evidence="9">Fresh leaf</tissue>
    </source>
</reference>